<organism evidence="3 4">
    <name type="scientific">Phocoenobacter skyensis</name>
    <dbReference type="NCBI Taxonomy" id="97481"/>
    <lineage>
        <taxon>Bacteria</taxon>
        <taxon>Pseudomonadati</taxon>
        <taxon>Pseudomonadota</taxon>
        <taxon>Gammaproteobacteria</taxon>
        <taxon>Pasteurellales</taxon>
        <taxon>Pasteurellaceae</taxon>
        <taxon>Phocoenobacter</taxon>
    </lineage>
</organism>
<dbReference type="Gene3D" id="3.40.30.10">
    <property type="entry name" value="Glutaredoxin"/>
    <property type="match status" value="1"/>
</dbReference>
<dbReference type="PROSITE" id="PS51352">
    <property type="entry name" value="THIOREDOXIN_2"/>
    <property type="match status" value="1"/>
</dbReference>
<dbReference type="InterPro" id="IPR013766">
    <property type="entry name" value="Thioredoxin_domain"/>
</dbReference>
<dbReference type="PANTHER" id="PTHR42852:SF16">
    <property type="entry name" value="THIOL:DISULFIDE INTERCHANGE PROTEIN TLPA"/>
    <property type="match status" value="1"/>
</dbReference>
<dbReference type="SUPFAM" id="SSF52833">
    <property type="entry name" value="Thioredoxin-like"/>
    <property type="match status" value="1"/>
</dbReference>
<reference evidence="3" key="1">
    <citation type="journal article" date="2023" name="Front. Microbiol.">
        <title>Phylogeography and host specificity of Pasteurellaceae pathogenic to sea-farmed fish in the north-east Atlantic.</title>
        <authorList>
            <person name="Gulla S."/>
            <person name="Colquhoun D.J."/>
            <person name="Olsen A.B."/>
            <person name="Spilsberg B."/>
            <person name="Lagesen K."/>
            <person name="Aakesson C.P."/>
            <person name="Strom S."/>
            <person name="Manji F."/>
            <person name="Birkbeck T.H."/>
            <person name="Nilsen H.K."/>
        </authorList>
    </citation>
    <scope>NUCLEOTIDE SEQUENCE</scope>
    <source>
        <strain evidence="3">TW16_20</strain>
    </source>
</reference>
<dbReference type="GO" id="GO:0016491">
    <property type="term" value="F:oxidoreductase activity"/>
    <property type="evidence" value="ECO:0007669"/>
    <property type="project" value="InterPro"/>
</dbReference>
<evidence type="ECO:0000313" key="3">
    <source>
        <dbReference type="EMBL" id="MDP8172437.1"/>
    </source>
</evidence>
<dbReference type="Pfam" id="PF08534">
    <property type="entry name" value="Redoxin"/>
    <property type="match status" value="1"/>
</dbReference>
<dbReference type="InterPro" id="IPR036249">
    <property type="entry name" value="Thioredoxin-like_sf"/>
</dbReference>
<sequence length="161" mass="18164">MKKYFSLLLLVLSFNLYAKTNLANTPLKDLSGNQVTLKQYKGKSVYIKMWASWCSICLAGLDEIDQLSANPNKDYAVITIVSPGYHGEKETAKFIKWYKGLNYKNITVLLDENAKVVKEAKVRGYPSSVFVDQNLNIQKVIAGHLTISQIDESIKKFAKSH</sequence>
<dbReference type="AlphaFoldDB" id="A0AAJ6N919"/>
<evidence type="ECO:0000259" key="2">
    <source>
        <dbReference type="PROSITE" id="PS51352"/>
    </source>
</evidence>
<name>A0AAJ6N919_9PAST</name>
<keyword evidence="1" id="KW-0732">Signal</keyword>
<dbReference type="Proteomes" id="UP001236239">
    <property type="component" value="Unassembled WGS sequence"/>
</dbReference>
<protein>
    <submittedName>
        <fullName evidence="3">Redoxin family protein</fullName>
    </submittedName>
</protein>
<gene>
    <name evidence="3" type="ORF">QJU93_03580</name>
</gene>
<dbReference type="InterPro" id="IPR050553">
    <property type="entry name" value="Thioredoxin_ResA/DsbE_sf"/>
</dbReference>
<dbReference type="EMBL" id="JASAYQ010000004">
    <property type="protein sequence ID" value="MDP8172437.1"/>
    <property type="molecule type" value="Genomic_DNA"/>
</dbReference>
<proteinExistence type="predicted"/>
<feature type="domain" description="Thioredoxin" evidence="2">
    <location>
        <begin position="16"/>
        <end position="159"/>
    </location>
</feature>
<dbReference type="CDD" id="cd02966">
    <property type="entry name" value="TlpA_like_family"/>
    <property type="match status" value="1"/>
</dbReference>
<dbReference type="RefSeq" id="WP_306374646.1">
    <property type="nucleotide sequence ID" value="NZ_JASAYK010000007.1"/>
</dbReference>
<evidence type="ECO:0000256" key="1">
    <source>
        <dbReference type="SAM" id="SignalP"/>
    </source>
</evidence>
<accession>A0AAJ6N919</accession>
<dbReference type="InterPro" id="IPR013740">
    <property type="entry name" value="Redoxin"/>
</dbReference>
<feature type="signal peptide" evidence="1">
    <location>
        <begin position="1"/>
        <end position="18"/>
    </location>
</feature>
<evidence type="ECO:0000313" key="4">
    <source>
        <dbReference type="Proteomes" id="UP001236239"/>
    </source>
</evidence>
<feature type="chain" id="PRO_5042542813" evidence="1">
    <location>
        <begin position="19"/>
        <end position="161"/>
    </location>
</feature>
<comment type="caution">
    <text evidence="3">The sequence shown here is derived from an EMBL/GenBank/DDBJ whole genome shotgun (WGS) entry which is preliminary data.</text>
</comment>
<dbReference type="PANTHER" id="PTHR42852">
    <property type="entry name" value="THIOL:DISULFIDE INTERCHANGE PROTEIN DSBE"/>
    <property type="match status" value="1"/>
</dbReference>